<sequence length="58" mass="6387">MSHATSMTLLSFELRAVHAVAQMNIWSGFCNSRSGKLSNGGSLTWINFEVRASWTPSI</sequence>
<dbReference type="EMBL" id="CM026425">
    <property type="protein sequence ID" value="KAG0576452.1"/>
    <property type="molecule type" value="Genomic_DNA"/>
</dbReference>
<dbReference type="AlphaFoldDB" id="A0A8T0HZ33"/>
<feature type="chain" id="PRO_5035894770" evidence="1">
    <location>
        <begin position="20"/>
        <end position="58"/>
    </location>
</feature>
<accession>A0A8T0HZ33</accession>
<organism evidence="2 3">
    <name type="scientific">Ceratodon purpureus</name>
    <name type="common">Fire moss</name>
    <name type="synonym">Dicranum purpureum</name>
    <dbReference type="NCBI Taxonomy" id="3225"/>
    <lineage>
        <taxon>Eukaryota</taxon>
        <taxon>Viridiplantae</taxon>
        <taxon>Streptophyta</taxon>
        <taxon>Embryophyta</taxon>
        <taxon>Bryophyta</taxon>
        <taxon>Bryophytina</taxon>
        <taxon>Bryopsida</taxon>
        <taxon>Dicranidae</taxon>
        <taxon>Pseudoditrichales</taxon>
        <taxon>Ditrichaceae</taxon>
        <taxon>Ceratodon</taxon>
    </lineage>
</organism>
<evidence type="ECO:0000313" key="2">
    <source>
        <dbReference type="EMBL" id="KAG0576452.1"/>
    </source>
</evidence>
<reference evidence="2" key="1">
    <citation type="submission" date="2020-06" db="EMBL/GenBank/DDBJ databases">
        <title>WGS assembly of Ceratodon purpureus strain R40.</title>
        <authorList>
            <person name="Carey S.B."/>
            <person name="Jenkins J."/>
            <person name="Shu S."/>
            <person name="Lovell J.T."/>
            <person name="Sreedasyam A."/>
            <person name="Maumus F."/>
            <person name="Tiley G.P."/>
            <person name="Fernandez-Pozo N."/>
            <person name="Barry K."/>
            <person name="Chen C."/>
            <person name="Wang M."/>
            <person name="Lipzen A."/>
            <person name="Daum C."/>
            <person name="Saski C.A."/>
            <person name="Payton A.C."/>
            <person name="Mcbreen J.C."/>
            <person name="Conrad R.E."/>
            <person name="Kollar L.M."/>
            <person name="Olsson S."/>
            <person name="Huttunen S."/>
            <person name="Landis J.B."/>
            <person name="Wickett N.J."/>
            <person name="Johnson M.G."/>
            <person name="Rensing S.A."/>
            <person name="Grimwood J."/>
            <person name="Schmutz J."/>
            <person name="Mcdaniel S.F."/>
        </authorList>
    </citation>
    <scope>NUCLEOTIDE SEQUENCE</scope>
    <source>
        <strain evidence="2">R40</strain>
    </source>
</reference>
<comment type="caution">
    <text evidence="2">The sequence shown here is derived from an EMBL/GenBank/DDBJ whole genome shotgun (WGS) entry which is preliminary data.</text>
</comment>
<keyword evidence="3" id="KW-1185">Reference proteome</keyword>
<evidence type="ECO:0000256" key="1">
    <source>
        <dbReference type="SAM" id="SignalP"/>
    </source>
</evidence>
<feature type="signal peptide" evidence="1">
    <location>
        <begin position="1"/>
        <end position="19"/>
    </location>
</feature>
<protein>
    <submittedName>
        <fullName evidence="2">Uncharacterized protein</fullName>
    </submittedName>
</protein>
<proteinExistence type="predicted"/>
<keyword evidence="1" id="KW-0732">Signal</keyword>
<name>A0A8T0HZ33_CERPU</name>
<evidence type="ECO:0000313" key="3">
    <source>
        <dbReference type="Proteomes" id="UP000822688"/>
    </source>
</evidence>
<gene>
    <name evidence="2" type="ORF">KC19_5G081100</name>
</gene>
<dbReference type="Proteomes" id="UP000822688">
    <property type="component" value="Chromosome 5"/>
</dbReference>